<evidence type="ECO:0000313" key="2">
    <source>
        <dbReference type="EMBL" id="MBN7817553.1"/>
    </source>
</evidence>
<dbReference type="RefSeq" id="WP_206588219.1">
    <property type="nucleotide sequence ID" value="NZ_JAFKCU010000006.1"/>
</dbReference>
<organism evidence="2 3">
    <name type="scientific">Algoriphagus pacificus</name>
    <dbReference type="NCBI Taxonomy" id="2811234"/>
    <lineage>
        <taxon>Bacteria</taxon>
        <taxon>Pseudomonadati</taxon>
        <taxon>Bacteroidota</taxon>
        <taxon>Cytophagia</taxon>
        <taxon>Cytophagales</taxon>
        <taxon>Cyclobacteriaceae</taxon>
        <taxon>Algoriphagus</taxon>
    </lineage>
</organism>
<keyword evidence="1" id="KW-0472">Membrane</keyword>
<evidence type="ECO:0000256" key="1">
    <source>
        <dbReference type="SAM" id="Phobius"/>
    </source>
</evidence>
<reference evidence="2 3" key="1">
    <citation type="submission" date="2021-03" db="EMBL/GenBank/DDBJ databases">
        <title>novel species isolated from a fishpond in China.</title>
        <authorList>
            <person name="Lu H."/>
            <person name="Cai Z."/>
        </authorList>
    </citation>
    <scope>NUCLEOTIDE SEQUENCE [LARGE SCALE GENOMIC DNA]</scope>
    <source>
        <strain evidence="2 3">YJ13C</strain>
    </source>
</reference>
<dbReference type="Proteomes" id="UP000664480">
    <property type="component" value="Unassembled WGS sequence"/>
</dbReference>
<keyword evidence="3" id="KW-1185">Reference proteome</keyword>
<comment type="caution">
    <text evidence="2">The sequence shown here is derived from an EMBL/GenBank/DDBJ whole genome shotgun (WGS) entry which is preliminary data.</text>
</comment>
<feature type="transmembrane region" description="Helical" evidence="1">
    <location>
        <begin position="31"/>
        <end position="50"/>
    </location>
</feature>
<sequence length="122" mass="13768">MASPKSNPTQTVLVITVGFLILYLVFKHNAFLIISLSIGSIGILSTFLSQKIEWVWFKLTHILSLIVPNILLGLIFYLFLTPIAFFANLSGKKDTLQIKKPGDTAFVTVNKKYKPEDLEKPW</sequence>
<dbReference type="EMBL" id="JAFKCU010000006">
    <property type="protein sequence ID" value="MBN7817553.1"/>
    <property type="molecule type" value="Genomic_DNA"/>
</dbReference>
<accession>A0ABS3CKC1</accession>
<gene>
    <name evidence="2" type="ORF">J0A69_19075</name>
</gene>
<keyword evidence="1" id="KW-1133">Transmembrane helix</keyword>
<feature type="transmembrane region" description="Helical" evidence="1">
    <location>
        <begin position="62"/>
        <end position="89"/>
    </location>
</feature>
<protein>
    <submittedName>
        <fullName evidence="2">Uncharacterized protein</fullName>
    </submittedName>
</protein>
<evidence type="ECO:0000313" key="3">
    <source>
        <dbReference type="Proteomes" id="UP000664480"/>
    </source>
</evidence>
<keyword evidence="1" id="KW-0812">Transmembrane</keyword>
<proteinExistence type="predicted"/>
<feature type="transmembrane region" description="Helical" evidence="1">
    <location>
        <begin position="6"/>
        <end position="26"/>
    </location>
</feature>
<name>A0ABS3CKC1_9BACT</name>